<accession>A0ACC0GSH6</accession>
<gene>
    <name evidence="1" type="ORF">LOK49_LG08G02994</name>
</gene>
<comment type="caution">
    <text evidence="1">The sequence shown here is derived from an EMBL/GenBank/DDBJ whole genome shotgun (WGS) entry which is preliminary data.</text>
</comment>
<evidence type="ECO:0000313" key="2">
    <source>
        <dbReference type="Proteomes" id="UP001060215"/>
    </source>
</evidence>
<organism evidence="1 2">
    <name type="scientific">Camellia lanceoleosa</name>
    <dbReference type="NCBI Taxonomy" id="1840588"/>
    <lineage>
        <taxon>Eukaryota</taxon>
        <taxon>Viridiplantae</taxon>
        <taxon>Streptophyta</taxon>
        <taxon>Embryophyta</taxon>
        <taxon>Tracheophyta</taxon>
        <taxon>Spermatophyta</taxon>
        <taxon>Magnoliopsida</taxon>
        <taxon>eudicotyledons</taxon>
        <taxon>Gunneridae</taxon>
        <taxon>Pentapetalae</taxon>
        <taxon>asterids</taxon>
        <taxon>Ericales</taxon>
        <taxon>Theaceae</taxon>
        <taxon>Camellia</taxon>
    </lineage>
</organism>
<proteinExistence type="predicted"/>
<dbReference type="EMBL" id="CM045766">
    <property type="protein sequence ID" value="KAI8004173.1"/>
    <property type="molecule type" value="Genomic_DNA"/>
</dbReference>
<name>A0ACC0GSH6_9ERIC</name>
<protein>
    <submittedName>
        <fullName evidence="1">Protein FANTASTIC FOUR 3</fullName>
    </submittedName>
</protein>
<evidence type="ECO:0000313" key="1">
    <source>
        <dbReference type="EMBL" id="KAI8004173.1"/>
    </source>
</evidence>
<keyword evidence="2" id="KW-1185">Reference proteome</keyword>
<sequence length="322" mass="36627">MSTVVCQGLQSCLESQLVETRTTLRLKLASPTKPSHNEETNHNNSSNLDLGGWSFLQSLSNTSQNPSQNPKQALERESFYVHPMEKRSLSTLSDKSLELCTENLGSETGTDMIETSIFSFHKMDTMLSVHKSDSEEGGDKPKPRLLQGMENSGKANNCRDFPPPLTTMTGCGSIQVRPHREGGRLIIQAIEAPTNHSYLQAERSHGRLRLSFWRDCCDTTFDSEMACEENEECDMEEVENEEEKQDFEEKEEEGFEKEKEEEGFEEEEEEEDDDEREDLEGNNLEIEVEMGMEKFQRPSRCKEGGHGNNGLCNWETFWVATS</sequence>
<dbReference type="Proteomes" id="UP001060215">
    <property type="component" value="Chromosome 9"/>
</dbReference>
<reference evidence="1 2" key="1">
    <citation type="journal article" date="2022" name="Plant J.">
        <title>Chromosome-level genome of Camellia lanceoleosa provides a valuable resource for understanding genome evolution and self-incompatibility.</title>
        <authorList>
            <person name="Gong W."/>
            <person name="Xiao S."/>
            <person name="Wang L."/>
            <person name="Liao Z."/>
            <person name="Chang Y."/>
            <person name="Mo W."/>
            <person name="Hu G."/>
            <person name="Li W."/>
            <person name="Zhao G."/>
            <person name="Zhu H."/>
            <person name="Hu X."/>
            <person name="Ji K."/>
            <person name="Xiang X."/>
            <person name="Song Q."/>
            <person name="Yuan D."/>
            <person name="Jin S."/>
            <person name="Zhang L."/>
        </authorList>
    </citation>
    <scope>NUCLEOTIDE SEQUENCE [LARGE SCALE GENOMIC DNA]</scope>
    <source>
        <strain evidence="1">SQ_2022a</strain>
    </source>
</reference>